<evidence type="ECO:0000256" key="1">
    <source>
        <dbReference type="ARBA" id="ARBA00004651"/>
    </source>
</evidence>
<evidence type="ECO:0000256" key="2">
    <source>
        <dbReference type="ARBA" id="ARBA00022475"/>
    </source>
</evidence>
<keyword evidence="5 6" id="KW-0472">Membrane</keyword>
<evidence type="ECO:0000256" key="6">
    <source>
        <dbReference type="SAM" id="Phobius"/>
    </source>
</evidence>
<feature type="transmembrane region" description="Helical" evidence="6">
    <location>
        <begin position="188"/>
        <end position="213"/>
    </location>
</feature>
<keyword evidence="10" id="KW-1185">Reference proteome</keyword>
<dbReference type="InterPro" id="IPR052218">
    <property type="entry name" value="Preflagellin_Peptidase"/>
</dbReference>
<dbReference type="EMBL" id="MRZU01000004">
    <property type="protein sequence ID" value="OUJ18574.1"/>
    <property type="molecule type" value="Genomic_DNA"/>
</dbReference>
<dbReference type="OrthoDB" id="19094at2157"/>
<dbReference type="PANTHER" id="PTHR36506">
    <property type="entry name" value="PREFLAGELLIN PEPTIDASE"/>
    <property type="match status" value="1"/>
</dbReference>
<dbReference type="PROSITE" id="PS51257">
    <property type="entry name" value="PROKAR_LIPOPROTEIN"/>
    <property type="match status" value="1"/>
</dbReference>
<dbReference type="RefSeq" id="WP_086637836.1">
    <property type="nucleotide sequence ID" value="NZ_MRZU01000004.1"/>
</dbReference>
<comment type="subcellular location">
    <subcellularLocation>
        <location evidence="1">Cell membrane</location>
        <topology evidence="1">Multi-pass membrane protein</topology>
    </subcellularLocation>
</comment>
<keyword evidence="3 6" id="KW-0812">Transmembrane</keyword>
<gene>
    <name evidence="9" type="ORF">AMET1_1493</name>
</gene>
<dbReference type="InterPro" id="IPR000045">
    <property type="entry name" value="Prepilin_IV_endopep_pep"/>
</dbReference>
<dbReference type="AlphaFoldDB" id="A0A1Y3GEG1"/>
<dbReference type="Pfam" id="PF01478">
    <property type="entry name" value="Peptidase_A24"/>
    <property type="match status" value="1"/>
</dbReference>
<evidence type="ECO:0000256" key="4">
    <source>
        <dbReference type="ARBA" id="ARBA00022989"/>
    </source>
</evidence>
<feature type="domain" description="Prepilin type IV endopeptidase peptidase" evidence="7">
    <location>
        <begin position="10"/>
        <end position="122"/>
    </location>
</feature>
<dbReference type="GO" id="GO:0005886">
    <property type="term" value="C:plasma membrane"/>
    <property type="evidence" value="ECO:0007669"/>
    <property type="project" value="UniProtKB-SubCell"/>
</dbReference>
<comment type="caution">
    <text evidence="9">The sequence shown here is derived from an EMBL/GenBank/DDBJ whole genome shotgun (WGS) entry which is preliminary data.</text>
</comment>
<dbReference type="GO" id="GO:0004190">
    <property type="term" value="F:aspartic-type endopeptidase activity"/>
    <property type="evidence" value="ECO:0007669"/>
    <property type="project" value="InterPro"/>
</dbReference>
<feature type="transmembrane region" description="Helical" evidence="6">
    <location>
        <begin position="30"/>
        <end position="46"/>
    </location>
</feature>
<evidence type="ECO:0000313" key="10">
    <source>
        <dbReference type="Proteomes" id="UP000195137"/>
    </source>
</evidence>
<feature type="transmembrane region" description="Helical" evidence="6">
    <location>
        <begin position="106"/>
        <end position="128"/>
    </location>
</feature>
<feature type="transmembrane region" description="Helical" evidence="6">
    <location>
        <begin position="52"/>
        <end position="71"/>
    </location>
</feature>
<dbReference type="PANTHER" id="PTHR36506:SF1">
    <property type="entry name" value="PREFLAGELLIN PEPTIDASE"/>
    <property type="match status" value="1"/>
</dbReference>
<accession>A0A1Y3GEG1</accession>
<dbReference type="Gene3D" id="6.10.250.3240">
    <property type="match status" value="1"/>
</dbReference>
<evidence type="ECO:0000313" key="9">
    <source>
        <dbReference type="EMBL" id="OUJ18574.1"/>
    </source>
</evidence>
<evidence type="ECO:0000256" key="3">
    <source>
        <dbReference type="ARBA" id="ARBA00022692"/>
    </source>
</evidence>
<keyword evidence="2" id="KW-1003">Cell membrane</keyword>
<organism evidence="9 10">
    <name type="scientific">Methanonatronarchaeum thermophilum</name>
    <dbReference type="NCBI Taxonomy" id="1927129"/>
    <lineage>
        <taxon>Archaea</taxon>
        <taxon>Methanobacteriati</taxon>
        <taxon>Methanobacteriota</taxon>
        <taxon>Methanonatronarchaeia</taxon>
        <taxon>Methanonatronarchaeales</taxon>
        <taxon>Methanonatronarchaeaceae</taxon>
        <taxon>Methanonatronarchaeum</taxon>
    </lineage>
</organism>
<evidence type="ECO:0000256" key="5">
    <source>
        <dbReference type="ARBA" id="ARBA00023136"/>
    </source>
</evidence>
<evidence type="ECO:0000259" key="8">
    <source>
        <dbReference type="Pfam" id="PF06847"/>
    </source>
</evidence>
<dbReference type="Pfam" id="PF06847">
    <property type="entry name" value="Arc_PepC_II"/>
    <property type="match status" value="1"/>
</dbReference>
<keyword evidence="4 6" id="KW-1133">Transmembrane helix</keyword>
<feature type="domain" description="Preflagellin peptidase C-terminal" evidence="8">
    <location>
        <begin position="145"/>
        <end position="208"/>
    </location>
</feature>
<proteinExistence type="predicted"/>
<feature type="transmembrane region" description="Helical" evidence="6">
    <location>
        <begin position="6"/>
        <end position="23"/>
    </location>
</feature>
<protein>
    <submittedName>
        <fullName evidence="9">Peptidase A24A prepilin type IV FlaK</fullName>
    </submittedName>
</protein>
<name>A0A1Y3GEG1_9EURY</name>
<dbReference type="InterPro" id="IPR009655">
    <property type="entry name" value="Preflagellin_peptidase_C"/>
</dbReference>
<evidence type="ECO:0000259" key="7">
    <source>
        <dbReference type="Pfam" id="PF01478"/>
    </source>
</evidence>
<reference evidence="9 10" key="1">
    <citation type="submission" date="2016-12" db="EMBL/GenBank/DDBJ databases">
        <title>Discovery of methanogenic haloarchaea.</title>
        <authorList>
            <person name="Sorokin D.Y."/>
            <person name="Makarova K.S."/>
            <person name="Abbas B."/>
            <person name="Ferrer M."/>
            <person name="Golyshin P.N."/>
        </authorList>
    </citation>
    <scope>NUCLEOTIDE SEQUENCE [LARGE SCALE GENOMIC DNA]</scope>
    <source>
        <strain evidence="9">AMET1</strain>
    </source>
</reference>
<dbReference type="Proteomes" id="UP000195137">
    <property type="component" value="Unassembled WGS sequence"/>
</dbReference>
<sequence>MDLDLIKILIVLPFFIIACFTDLKDRKVPNKLWIPLIIIAVVFLALQYNTEYITMLGISLLVIAIIVFIMAALRFGGADLKALIVIAILFPTYPETFNPTIGEYSIFALTTIVNGLFIALIYPIAILITNIIKGDTEKPSHLFTSIKKPTKKVTDKERVYHQGQYKTLSEEEVKTLSKTKNKVWVTPWIPFIVFITLGLIVALTIGDLLYITFNYLT</sequence>
<dbReference type="Gene3D" id="1.20.120.1220">
    <property type="match status" value="1"/>
</dbReference>